<dbReference type="AlphaFoldDB" id="A0A3G2R7A3"/>
<accession>A0A3G2R7A3</accession>
<gene>
    <name evidence="10 13" type="primary">pheA</name>
    <name evidence="13" type="ORF">D2962_12185</name>
</gene>
<dbReference type="Gene3D" id="3.40.190.10">
    <property type="entry name" value="Periplasmic binding protein-like II"/>
    <property type="match status" value="2"/>
</dbReference>
<keyword evidence="4 10" id="KW-0028">Amino-acid biosynthesis</keyword>
<evidence type="ECO:0000256" key="9">
    <source>
        <dbReference type="PIRSR" id="PIRSR001500-2"/>
    </source>
</evidence>
<dbReference type="GO" id="GO:0009094">
    <property type="term" value="P:L-phenylalanine biosynthetic process"/>
    <property type="evidence" value="ECO:0007669"/>
    <property type="project" value="UniProtKB-UniPathway"/>
</dbReference>
<evidence type="ECO:0000256" key="5">
    <source>
        <dbReference type="ARBA" id="ARBA00023141"/>
    </source>
</evidence>
<keyword evidence="6 10" id="KW-0584">Phenylalanine biosynthesis</keyword>
<evidence type="ECO:0000256" key="10">
    <source>
        <dbReference type="RuleBase" id="RU361254"/>
    </source>
</evidence>
<organism evidence="13 14">
    <name type="scientific">Biomaibacter acetigenes</name>
    <dbReference type="NCBI Taxonomy" id="2316383"/>
    <lineage>
        <taxon>Bacteria</taxon>
        <taxon>Bacillati</taxon>
        <taxon>Bacillota</taxon>
        <taxon>Clostridia</taxon>
        <taxon>Thermosediminibacterales</taxon>
        <taxon>Tepidanaerobacteraceae</taxon>
        <taxon>Biomaibacter</taxon>
    </lineage>
</organism>
<evidence type="ECO:0000256" key="4">
    <source>
        <dbReference type="ARBA" id="ARBA00022605"/>
    </source>
</evidence>
<dbReference type="PANTHER" id="PTHR21022:SF19">
    <property type="entry name" value="PREPHENATE DEHYDRATASE-RELATED"/>
    <property type="match status" value="1"/>
</dbReference>
<sequence length="323" mass="36506">MSVKIGYLGPKGTFTEEAMEMWIERQKHDTINKYIKVEYCSIQKLIHALGMEIDEAVAPIENSLEGSVNITIDLLIHEVDARVKGELILPIKQNLLAREETFLEGVEEIYSHPQALYQSRKFIYDRLPQARVNETLSTAEAARIVAERGGNTAAIGSRRLAEIYGLKILAEDIQGHKNNMTRFYVLSSKDGDRTGRDKTAVVFSTENKPGSLFNSLRVFAERNLNLTKIESRPSKRILGEYIFFVEVEGHREDGVLKEALEKLKQYTGFIKLLGSYPIFDIALSGKGVKETSFRLQGSEEVPRFFTWKPVKEDYPPSGGEEAV</sequence>
<evidence type="ECO:0000259" key="12">
    <source>
        <dbReference type="PROSITE" id="PS51671"/>
    </source>
</evidence>
<dbReference type="InterPro" id="IPR001086">
    <property type="entry name" value="Preph_deHydtase"/>
</dbReference>
<keyword evidence="14" id="KW-1185">Reference proteome</keyword>
<dbReference type="InterPro" id="IPR008242">
    <property type="entry name" value="Chor_mutase/pphenate_deHydtase"/>
</dbReference>
<dbReference type="PROSITE" id="PS51171">
    <property type="entry name" value="PREPHENATE_DEHYDR_3"/>
    <property type="match status" value="1"/>
</dbReference>
<dbReference type="InterPro" id="IPR018528">
    <property type="entry name" value="Preph_deHydtase_CS"/>
</dbReference>
<dbReference type="Gene3D" id="3.30.70.260">
    <property type="match status" value="1"/>
</dbReference>
<evidence type="ECO:0000259" key="11">
    <source>
        <dbReference type="PROSITE" id="PS51171"/>
    </source>
</evidence>
<evidence type="ECO:0000313" key="14">
    <source>
        <dbReference type="Proteomes" id="UP000280960"/>
    </source>
</evidence>
<evidence type="ECO:0000256" key="3">
    <source>
        <dbReference type="ARBA" id="ARBA00021872"/>
    </source>
</evidence>
<dbReference type="EC" id="4.2.1.51" evidence="2 10"/>
<feature type="site" description="Essential for prephenate dehydratase activity" evidence="9">
    <location>
        <position position="181"/>
    </location>
</feature>
<dbReference type="CDD" id="cd04905">
    <property type="entry name" value="ACT_CM-PDT"/>
    <property type="match status" value="1"/>
</dbReference>
<dbReference type="NCBIfam" id="NF008865">
    <property type="entry name" value="PRK11898.1"/>
    <property type="match status" value="1"/>
</dbReference>
<dbReference type="EMBL" id="CP033169">
    <property type="protein sequence ID" value="AYO31255.1"/>
    <property type="molecule type" value="Genomic_DNA"/>
</dbReference>
<dbReference type="Pfam" id="PF00800">
    <property type="entry name" value="PDT"/>
    <property type="match status" value="1"/>
</dbReference>
<comment type="catalytic activity">
    <reaction evidence="8 10">
        <text>prephenate + H(+) = 3-phenylpyruvate + CO2 + H2O</text>
        <dbReference type="Rhea" id="RHEA:21648"/>
        <dbReference type="ChEBI" id="CHEBI:15377"/>
        <dbReference type="ChEBI" id="CHEBI:15378"/>
        <dbReference type="ChEBI" id="CHEBI:16526"/>
        <dbReference type="ChEBI" id="CHEBI:18005"/>
        <dbReference type="ChEBI" id="CHEBI:29934"/>
        <dbReference type="EC" id="4.2.1.51"/>
    </reaction>
</comment>
<dbReference type="Proteomes" id="UP000280960">
    <property type="component" value="Chromosome"/>
</dbReference>
<protein>
    <recommendedName>
        <fullName evidence="3 10">Prephenate dehydratase</fullName>
        <shortName evidence="10">PDT</shortName>
        <ecNumber evidence="2 10">4.2.1.51</ecNumber>
    </recommendedName>
</protein>
<dbReference type="PROSITE" id="PS00858">
    <property type="entry name" value="PREPHENATE_DEHYDR_2"/>
    <property type="match status" value="1"/>
</dbReference>
<comment type="pathway">
    <text evidence="1 10">Amino-acid biosynthesis; L-phenylalanine biosynthesis; phenylpyruvate from prephenate: step 1/1.</text>
</comment>
<dbReference type="RefSeq" id="WP_122015120.1">
    <property type="nucleotide sequence ID" value="NZ_CP033169.1"/>
</dbReference>
<dbReference type="GO" id="GO:0005737">
    <property type="term" value="C:cytoplasm"/>
    <property type="evidence" value="ECO:0007669"/>
    <property type="project" value="TreeGrafter"/>
</dbReference>
<dbReference type="InterPro" id="IPR002912">
    <property type="entry name" value="ACT_dom"/>
</dbReference>
<dbReference type="SUPFAM" id="SSF55021">
    <property type="entry name" value="ACT-like"/>
    <property type="match status" value="1"/>
</dbReference>
<reference evidence="13 14" key="1">
    <citation type="submission" date="2018-10" db="EMBL/GenBank/DDBJ databases">
        <authorList>
            <person name="Zhang X."/>
        </authorList>
    </citation>
    <scope>NUCLEOTIDE SEQUENCE [LARGE SCALE GENOMIC DNA]</scope>
    <source>
        <strain evidence="13 14">SK-G1</strain>
    </source>
</reference>
<dbReference type="SUPFAM" id="SSF53850">
    <property type="entry name" value="Periplasmic binding protein-like II"/>
    <property type="match status" value="1"/>
</dbReference>
<feature type="domain" description="ACT" evidence="12">
    <location>
        <begin position="200"/>
        <end position="277"/>
    </location>
</feature>
<evidence type="ECO:0000256" key="6">
    <source>
        <dbReference type="ARBA" id="ARBA00023222"/>
    </source>
</evidence>
<feature type="domain" description="Prephenate dehydratase" evidence="11">
    <location>
        <begin position="4"/>
        <end position="188"/>
    </location>
</feature>
<dbReference type="Pfam" id="PF01842">
    <property type="entry name" value="ACT"/>
    <property type="match status" value="1"/>
</dbReference>
<dbReference type="PIRSF" id="PIRSF001500">
    <property type="entry name" value="Chor_mut_pdt_Ppr"/>
    <property type="match status" value="1"/>
</dbReference>
<keyword evidence="7 10" id="KW-0456">Lyase</keyword>
<name>A0A3G2R7A3_9FIRM</name>
<dbReference type="CDD" id="cd13633">
    <property type="entry name" value="PBP2_Sa-PDT_like"/>
    <property type="match status" value="1"/>
</dbReference>
<dbReference type="UniPathway" id="UPA00121">
    <property type="reaction ID" value="UER00345"/>
</dbReference>
<dbReference type="PANTHER" id="PTHR21022">
    <property type="entry name" value="PREPHENATE DEHYDRATASE P PROTEIN"/>
    <property type="match status" value="1"/>
</dbReference>
<proteinExistence type="predicted"/>
<evidence type="ECO:0000256" key="2">
    <source>
        <dbReference type="ARBA" id="ARBA00013147"/>
    </source>
</evidence>
<dbReference type="InterPro" id="IPR045865">
    <property type="entry name" value="ACT-like_dom_sf"/>
</dbReference>
<dbReference type="KEGG" id="bacg:D2962_12185"/>
<evidence type="ECO:0000256" key="7">
    <source>
        <dbReference type="ARBA" id="ARBA00023239"/>
    </source>
</evidence>
<dbReference type="GO" id="GO:0004664">
    <property type="term" value="F:prephenate dehydratase activity"/>
    <property type="evidence" value="ECO:0007669"/>
    <property type="project" value="UniProtKB-UniRule"/>
</dbReference>
<dbReference type="FunFam" id="3.30.70.260:FF:000012">
    <property type="entry name" value="Prephenate dehydratase"/>
    <property type="match status" value="1"/>
</dbReference>
<evidence type="ECO:0000313" key="13">
    <source>
        <dbReference type="EMBL" id="AYO31255.1"/>
    </source>
</evidence>
<evidence type="ECO:0000256" key="1">
    <source>
        <dbReference type="ARBA" id="ARBA00004741"/>
    </source>
</evidence>
<dbReference type="PROSITE" id="PS51671">
    <property type="entry name" value="ACT"/>
    <property type="match status" value="1"/>
</dbReference>
<evidence type="ECO:0000256" key="8">
    <source>
        <dbReference type="ARBA" id="ARBA00047848"/>
    </source>
</evidence>
<keyword evidence="5 10" id="KW-0057">Aromatic amino acid biosynthesis</keyword>